<dbReference type="PANTHER" id="PTHR43790">
    <property type="entry name" value="CARBOHYDRATE TRANSPORT ATP-BINDING PROTEIN MG119-RELATED"/>
    <property type="match status" value="1"/>
</dbReference>
<protein>
    <submittedName>
        <fullName evidence="6">ABC-type sugar transport system ATPase subunit</fullName>
    </submittedName>
</protein>
<dbReference type="EMBL" id="JAUSQZ010000001">
    <property type="protein sequence ID" value="MDP9830239.1"/>
    <property type="molecule type" value="Genomic_DNA"/>
</dbReference>
<dbReference type="PROSITE" id="PS00211">
    <property type="entry name" value="ABC_TRANSPORTER_1"/>
    <property type="match status" value="1"/>
</dbReference>
<evidence type="ECO:0000256" key="4">
    <source>
        <dbReference type="ARBA" id="ARBA00022840"/>
    </source>
</evidence>
<dbReference type="Pfam" id="PF00005">
    <property type="entry name" value="ABC_tran"/>
    <property type="match status" value="2"/>
</dbReference>
<dbReference type="InterPro" id="IPR003439">
    <property type="entry name" value="ABC_transporter-like_ATP-bd"/>
</dbReference>
<accession>A0ABT9PC04</accession>
<dbReference type="InterPro" id="IPR027417">
    <property type="entry name" value="P-loop_NTPase"/>
</dbReference>
<dbReference type="Proteomes" id="UP001235712">
    <property type="component" value="Unassembled WGS sequence"/>
</dbReference>
<reference evidence="6 7" key="1">
    <citation type="submission" date="2023-07" db="EMBL/GenBank/DDBJ databases">
        <title>Sequencing the genomes of 1000 actinobacteria strains.</title>
        <authorList>
            <person name="Klenk H.-P."/>
        </authorList>
    </citation>
    <scope>NUCLEOTIDE SEQUENCE [LARGE SCALE GENOMIC DNA]</scope>
    <source>
        <strain evidence="6 7">DSM 44388</strain>
    </source>
</reference>
<evidence type="ECO:0000313" key="7">
    <source>
        <dbReference type="Proteomes" id="UP001235712"/>
    </source>
</evidence>
<dbReference type="CDD" id="cd03216">
    <property type="entry name" value="ABC_Carb_Monos_I"/>
    <property type="match status" value="1"/>
</dbReference>
<keyword evidence="4" id="KW-0067">ATP-binding</keyword>
<evidence type="ECO:0000256" key="2">
    <source>
        <dbReference type="ARBA" id="ARBA00022737"/>
    </source>
</evidence>
<feature type="domain" description="ABC transporter" evidence="5">
    <location>
        <begin position="255"/>
        <end position="499"/>
    </location>
</feature>
<comment type="caution">
    <text evidence="6">The sequence shown here is derived from an EMBL/GenBank/DDBJ whole genome shotgun (WGS) entry which is preliminary data.</text>
</comment>
<dbReference type="CDD" id="cd03215">
    <property type="entry name" value="ABC_Carb_Monos_II"/>
    <property type="match status" value="1"/>
</dbReference>
<name>A0ABT9PC04_9ACTN</name>
<keyword evidence="3" id="KW-0547">Nucleotide-binding</keyword>
<evidence type="ECO:0000259" key="5">
    <source>
        <dbReference type="PROSITE" id="PS50893"/>
    </source>
</evidence>
<evidence type="ECO:0000256" key="3">
    <source>
        <dbReference type="ARBA" id="ARBA00022741"/>
    </source>
</evidence>
<sequence length="501" mass="53556">MTGNPMLHMRGIRKSFGGIEVLHGVDLEIGAGEIHGLIGHNGAGKSTLMRVLGGVYPDYTGTVDLDGTRVDLASPKESLAHGVAVVYQDFSLIPDLDVAHNIALGREPTRLGGRFIDHGALVRRSAAEAERFGMRLPMRTPVRSLGVAAQQQTEIVRALARDARILVMDEPTARLAPAEREQLFVTMRSLAAQGMSIIYISHFLDEVAEVTDNITVLRDGRVTRRLPSADTTADSLARLLVGEEEAEVRRRHAGVRTPGPEMLTISDLAVRGRPPVSLSVRSGEIVALAGLVGSGRTRLARAIVGDVAAAGGVRLAGRDLRRRSPMTSARSGLLMIPEDRKVNGLVLTGTVTQNIEMTALSTHLSTAGFVRRGERRKLVAGTIRQFDVRPPDPNRPVANLSGGNAQKVLLGRAVAADPKLLILDQPTAGVDIGAKAELHARVFELAESGAGVLVISDDLDETLELADRVLVFVNGRITADRPAAELDRATLLAAMSSTKEN</sequence>
<evidence type="ECO:0000313" key="6">
    <source>
        <dbReference type="EMBL" id="MDP9830239.1"/>
    </source>
</evidence>
<gene>
    <name evidence="6" type="ORF">J2S57_005988</name>
</gene>
<dbReference type="SMART" id="SM00382">
    <property type="entry name" value="AAA"/>
    <property type="match status" value="2"/>
</dbReference>
<feature type="domain" description="ABC transporter" evidence="5">
    <location>
        <begin position="7"/>
        <end position="244"/>
    </location>
</feature>
<keyword evidence="7" id="KW-1185">Reference proteome</keyword>
<evidence type="ECO:0000256" key="1">
    <source>
        <dbReference type="ARBA" id="ARBA00022448"/>
    </source>
</evidence>
<dbReference type="InterPro" id="IPR050107">
    <property type="entry name" value="ABC_carbohydrate_import_ATPase"/>
</dbReference>
<dbReference type="PROSITE" id="PS50893">
    <property type="entry name" value="ABC_TRANSPORTER_2"/>
    <property type="match status" value="2"/>
</dbReference>
<keyword evidence="2" id="KW-0677">Repeat</keyword>
<keyword evidence="1" id="KW-0813">Transport</keyword>
<dbReference type="PANTHER" id="PTHR43790:SF9">
    <property type="entry name" value="GALACTOFURANOSE TRANSPORTER ATP-BINDING PROTEIN YTFR"/>
    <property type="match status" value="1"/>
</dbReference>
<dbReference type="InterPro" id="IPR003593">
    <property type="entry name" value="AAA+_ATPase"/>
</dbReference>
<dbReference type="Gene3D" id="3.40.50.300">
    <property type="entry name" value="P-loop containing nucleotide triphosphate hydrolases"/>
    <property type="match status" value="2"/>
</dbReference>
<dbReference type="InterPro" id="IPR017871">
    <property type="entry name" value="ABC_transporter-like_CS"/>
</dbReference>
<dbReference type="SUPFAM" id="SSF52540">
    <property type="entry name" value="P-loop containing nucleoside triphosphate hydrolases"/>
    <property type="match status" value="2"/>
</dbReference>
<keyword evidence="6" id="KW-0762">Sugar transport</keyword>
<proteinExistence type="predicted"/>
<organism evidence="6 7">
    <name type="scientific">Kineosporia succinea</name>
    <dbReference type="NCBI Taxonomy" id="84632"/>
    <lineage>
        <taxon>Bacteria</taxon>
        <taxon>Bacillati</taxon>
        <taxon>Actinomycetota</taxon>
        <taxon>Actinomycetes</taxon>
        <taxon>Kineosporiales</taxon>
        <taxon>Kineosporiaceae</taxon>
        <taxon>Kineosporia</taxon>
    </lineage>
</organism>